<sequence>MKEYVWPYQHISELVFMSKIVIAENILQKYGAECIGISYEDIWNIQDGASTYKKRIWKWRNQYVRVDRVLFPEKPFLVLEFSQQEDGPYEDADPFPYDLPTIEFEKEIRCSLGIDKS</sequence>
<name>A0A1M6UVK3_9FIRM</name>
<evidence type="ECO:0000313" key="2">
    <source>
        <dbReference type="Proteomes" id="UP000183975"/>
    </source>
</evidence>
<protein>
    <submittedName>
        <fullName evidence="1">Uncharacterized protein</fullName>
    </submittedName>
</protein>
<evidence type="ECO:0000313" key="1">
    <source>
        <dbReference type="EMBL" id="SHK73234.1"/>
    </source>
</evidence>
<dbReference type="AlphaFoldDB" id="A0A1M6UVK3"/>
<dbReference type="OrthoDB" id="1821383at2"/>
<gene>
    <name evidence="1" type="ORF">SAMN02745138_02251</name>
</gene>
<proteinExistence type="predicted"/>
<organism evidence="1 2">
    <name type="scientific">Anaerotignum lactatifermentans DSM 14214</name>
    <dbReference type="NCBI Taxonomy" id="1121323"/>
    <lineage>
        <taxon>Bacteria</taxon>
        <taxon>Bacillati</taxon>
        <taxon>Bacillota</taxon>
        <taxon>Clostridia</taxon>
        <taxon>Lachnospirales</taxon>
        <taxon>Anaerotignaceae</taxon>
        <taxon>Anaerotignum</taxon>
    </lineage>
</organism>
<dbReference type="EMBL" id="FRAH01000042">
    <property type="protein sequence ID" value="SHK73234.1"/>
    <property type="molecule type" value="Genomic_DNA"/>
</dbReference>
<accession>A0A1M6UVK3</accession>
<dbReference type="Proteomes" id="UP000183975">
    <property type="component" value="Unassembled WGS sequence"/>
</dbReference>
<dbReference type="RefSeq" id="WP_072851854.1">
    <property type="nucleotide sequence ID" value="NZ_FRAH01000042.1"/>
</dbReference>
<reference evidence="1 2" key="1">
    <citation type="submission" date="2016-11" db="EMBL/GenBank/DDBJ databases">
        <authorList>
            <person name="Jaros S."/>
            <person name="Januszkiewicz K."/>
            <person name="Wedrychowicz H."/>
        </authorList>
    </citation>
    <scope>NUCLEOTIDE SEQUENCE [LARGE SCALE GENOMIC DNA]</scope>
    <source>
        <strain evidence="1 2">DSM 14214</strain>
    </source>
</reference>
<keyword evidence="2" id="KW-1185">Reference proteome</keyword>